<organism evidence="1 2">
    <name type="scientific">Chloropicon primus</name>
    <dbReference type="NCBI Taxonomy" id="1764295"/>
    <lineage>
        <taxon>Eukaryota</taxon>
        <taxon>Viridiplantae</taxon>
        <taxon>Chlorophyta</taxon>
        <taxon>Chloropicophyceae</taxon>
        <taxon>Chloropicales</taxon>
        <taxon>Chloropicaceae</taxon>
        <taxon>Chloropicon</taxon>
    </lineage>
</organism>
<name>A0A5B8MKF4_9CHLO</name>
<evidence type="ECO:0000313" key="2">
    <source>
        <dbReference type="Proteomes" id="UP000316726"/>
    </source>
</evidence>
<keyword evidence="2" id="KW-1185">Reference proteome</keyword>
<dbReference type="AlphaFoldDB" id="A0A5B8MKF4"/>
<dbReference type="Proteomes" id="UP000316726">
    <property type="component" value="Chromosome 4"/>
</dbReference>
<gene>
    <name evidence="1" type="ORF">A3770_04p32590</name>
</gene>
<reference evidence="1 2" key="1">
    <citation type="submission" date="2018-07" db="EMBL/GenBank/DDBJ databases">
        <title>The complete nuclear genome of the prasinophyte Chloropicon primus (CCMP1205).</title>
        <authorList>
            <person name="Pombert J.-F."/>
            <person name="Otis C."/>
            <person name="Turmel M."/>
            <person name="Lemieux C."/>
        </authorList>
    </citation>
    <scope>NUCLEOTIDE SEQUENCE [LARGE SCALE GENOMIC DNA]</scope>
    <source>
        <strain evidence="1 2">CCMP1205</strain>
    </source>
</reference>
<evidence type="ECO:0000313" key="1">
    <source>
        <dbReference type="EMBL" id="QDZ20741.1"/>
    </source>
</evidence>
<accession>A0A5B8MKF4</accession>
<dbReference type="EMBL" id="CP031037">
    <property type="protein sequence ID" value="QDZ20741.1"/>
    <property type="molecule type" value="Genomic_DNA"/>
</dbReference>
<sequence length="225" mass="24880">MVKSRAAKVRDLFNLLKFEEDGLVFLLQTKRKTMTQIGRKMKELTPEWRSSQIKGNLVGLTNSKTGKFETFGYTGSGARGRVELAPFLAGENKYLCSVPPKSEVLGAICKELEKRQEAEEVHVVGGFLHKRFLRENKVPALGPQEDAVAEDGSANDSALGVEGSEFIALTPQQVLGFSQQQARGQMALALFGLPYYMAFLRPLHYTALDLKNAAQEEEESPSQAQ</sequence>
<proteinExistence type="predicted"/>
<protein>
    <submittedName>
        <fullName evidence="1">Uncharacterized protein</fullName>
    </submittedName>
</protein>